<proteinExistence type="predicted"/>
<dbReference type="AlphaFoldDB" id="A0AAN9L8Y3"/>
<keyword evidence="3" id="KW-1185">Reference proteome</keyword>
<feature type="signal peptide" evidence="1">
    <location>
        <begin position="1"/>
        <end position="30"/>
    </location>
</feature>
<protein>
    <submittedName>
        <fullName evidence="2">Uncharacterized protein</fullName>
    </submittedName>
</protein>
<dbReference type="EMBL" id="JAYMYQ010000005">
    <property type="protein sequence ID" value="KAK7329908.1"/>
    <property type="molecule type" value="Genomic_DNA"/>
</dbReference>
<name>A0AAN9L8Y3_CANGL</name>
<sequence>MCNNSLPLSGCGLCITWAQTVVILTQDVEAATCRPNDLKLSASFFGIIIKQAKAAELDLDSSKIANVVENDSLVGDGMKERVVDKIKRKKLSFKAMGTVQPIAAALIWTH</sequence>
<evidence type="ECO:0000313" key="3">
    <source>
        <dbReference type="Proteomes" id="UP001367508"/>
    </source>
</evidence>
<dbReference type="Proteomes" id="UP001367508">
    <property type="component" value="Unassembled WGS sequence"/>
</dbReference>
<feature type="chain" id="PRO_5042919263" evidence="1">
    <location>
        <begin position="31"/>
        <end position="110"/>
    </location>
</feature>
<gene>
    <name evidence="2" type="ORF">VNO77_24090</name>
</gene>
<keyword evidence="1" id="KW-0732">Signal</keyword>
<organism evidence="2 3">
    <name type="scientific">Canavalia gladiata</name>
    <name type="common">Sword bean</name>
    <name type="synonym">Dolichos gladiatus</name>
    <dbReference type="NCBI Taxonomy" id="3824"/>
    <lineage>
        <taxon>Eukaryota</taxon>
        <taxon>Viridiplantae</taxon>
        <taxon>Streptophyta</taxon>
        <taxon>Embryophyta</taxon>
        <taxon>Tracheophyta</taxon>
        <taxon>Spermatophyta</taxon>
        <taxon>Magnoliopsida</taxon>
        <taxon>eudicotyledons</taxon>
        <taxon>Gunneridae</taxon>
        <taxon>Pentapetalae</taxon>
        <taxon>rosids</taxon>
        <taxon>fabids</taxon>
        <taxon>Fabales</taxon>
        <taxon>Fabaceae</taxon>
        <taxon>Papilionoideae</taxon>
        <taxon>50 kb inversion clade</taxon>
        <taxon>NPAAA clade</taxon>
        <taxon>indigoferoid/millettioid clade</taxon>
        <taxon>Phaseoleae</taxon>
        <taxon>Canavalia</taxon>
    </lineage>
</organism>
<accession>A0AAN9L8Y3</accession>
<reference evidence="2 3" key="1">
    <citation type="submission" date="2024-01" db="EMBL/GenBank/DDBJ databases">
        <title>The genomes of 5 underutilized Papilionoideae crops provide insights into root nodulation and disease resistanc.</title>
        <authorList>
            <person name="Jiang F."/>
        </authorList>
    </citation>
    <scope>NUCLEOTIDE SEQUENCE [LARGE SCALE GENOMIC DNA]</scope>
    <source>
        <strain evidence="2">LVBAO_FW01</strain>
        <tissue evidence="2">Leaves</tissue>
    </source>
</reference>
<comment type="caution">
    <text evidence="2">The sequence shown here is derived from an EMBL/GenBank/DDBJ whole genome shotgun (WGS) entry which is preliminary data.</text>
</comment>
<evidence type="ECO:0000313" key="2">
    <source>
        <dbReference type="EMBL" id="KAK7329908.1"/>
    </source>
</evidence>
<evidence type="ECO:0000256" key="1">
    <source>
        <dbReference type="SAM" id="SignalP"/>
    </source>
</evidence>